<dbReference type="Gene3D" id="3.40.50.2300">
    <property type="match status" value="2"/>
</dbReference>
<feature type="chain" id="PRO_5037612721" evidence="1">
    <location>
        <begin position="21"/>
        <end position="345"/>
    </location>
</feature>
<organism evidence="2 3">
    <name type="scientific">Ruminococcus difficilis</name>
    <dbReference type="NCBI Taxonomy" id="2763069"/>
    <lineage>
        <taxon>Bacteria</taxon>
        <taxon>Bacillati</taxon>
        <taxon>Bacillota</taxon>
        <taxon>Clostridia</taxon>
        <taxon>Eubacteriales</taxon>
        <taxon>Oscillospiraceae</taxon>
        <taxon>Ruminococcus</taxon>
    </lineage>
</organism>
<keyword evidence="3" id="KW-1185">Reference proteome</keyword>
<keyword evidence="1" id="KW-0732">Signal</keyword>
<dbReference type="Pfam" id="PF04392">
    <property type="entry name" value="ABC_sub_bind"/>
    <property type="match status" value="1"/>
</dbReference>
<dbReference type="AlphaFoldDB" id="A0A934TYT0"/>
<dbReference type="EMBL" id="JAEQMG010000016">
    <property type="protein sequence ID" value="MBK6087253.1"/>
    <property type="molecule type" value="Genomic_DNA"/>
</dbReference>
<protein>
    <submittedName>
        <fullName evidence="2">ABC transporter substrate-binding protein</fullName>
    </submittedName>
</protein>
<dbReference type="InterPro" id="IPR028082">
    <property type="entry name" value="Peripla_BP_I"/>
</dbReference>
<accession>A0A934TYT0</accession>
<proteinExistence type="predicted"/>
<dbReference type="InterPro" id="IPR007487">
    <property type="entry name" value="ABC_transpt-TYRBP-like"/>
</dbReference>
<feature type="signal peptide" evidence="1">
    <location>
        <begin position="1"/>
        <end position="20"/>
    </location>
</feature>
<evidence type="ECO:0000256" key="1">
    <source>
        <dbReference type="SAM" id="SignalP"/>
    </source>
</evidence>
<name>A0A934TYT0_9FIRM</name>
<dbReference type="PANTHER" id="PTHR35271:SF1">
    <property type="entry name" value="ABC TRANSPORTER, SUBSTRATE-BINDING LIPOPROTEIN"/>
    <property type="match status" value="1"/>
</dbReference>
<evidence type="ECO:0000313" key="3">
    <source>
        <dbReference type="Proteomes" id="UP000633365"/>
    </source>
</evidence>
<reference evidence="2" key="1">
    <citation type="submission" date="2021-01" db="EMBL/GenBank/DDBJ databases">
        <title>Genome public.</title>
        <authorList>
            <person name="Liu C."/>
            <person name="Sun Q."/>
        </authorList>
    </citation>
    <scope>NUCLEOTIDE SEQUENCE</scope>
    <source>
        <strain evidence="2">M6</strain>
    </source>
</reference>
<dbReference type="Proteomes" id="UP000633365">
    <property type="component" value="Unassembled WGS sequence"/>
</dbReference>
<sequence>MKRIIAVLLTVLMIATVMTACSGNAGSDTKTVKKSFKVGICNYVDHASLNQIVDNVKSGLSKLGKENDVEFEILSENCNADADIMNQIIANFVAEDVDLMIGVATPVAMAMQSATEDNEIPVVFAAVSDPVGVKLVSDMEAPGANITGTSDYLNTNSIMELIFAANPEASTVGLLYDIGQDASTGAIADAKAYLDKKGVKYIEQNGTTAEEVKMAAQSLADDKVDAVFTPTDNTIMEAELSIYEIFSKANIPHYGGADSFALNGAFLGYGVDYTVLGTETANMTYSILVDGSDPAKTAVKTFDNGIATVNTDTCAAIGYDLETIKKAFAPYSTKVEEIKTAESFD</sequence>
<dbReference type="SUPFAM" id="SSF53822">
    <property type="entry name" value="Periplasmic binding protein-like I"/>
    <property type="match status" value="1"/>
</dbReference>
<gene>
    <name evidence="2" type="ORF">JKK62_01030</name>
</gene>
<evidence type="ECO:0000313" key="2">
    <source>
        <dbReference type="EMBL" id="MBK6087253.1"/>
    </source>
</evidence>
<dbReference type="PROSITE" id="PS51257">
    <property type="entry name" value="PROKAR_LIPOPROTEIN"/>
    <property type="match status" value="1"/>
</dbReference>
<comment type="caution">
    <text evidence="2">The sequence shown here is derived from an EMBL/GenBank/DDBJ whole genome shotgun (WGS) entry which is preliminary data.</text>
</comment>
<dbReference type="RefSeq" id="WP_201426570.1">
    <property type="nucleotide sequence ID" value="NZ_JAEQMG010000016.1"/>
</dbReference>
<dbReference type="CDD" id="cd06325">
    <property type="entry name" value="PBP1_ABC_unchar_transporter"/>
    <property type="match status" value="1"/>
</dbReference>
<dbReference type="PANTHER" id="PTHR35271">
    <property type="entry name" value="ABC TRANSPORTER, SUBSTRATE-BINDING LIPOPROTEIN-RELATED"/>
    <property type="match status" value="1"/>
</dbReference>